<dbReference type="InterPro" id="IPR027417">
    <property type="entry name" value="P-loop_NTPase"/>
</dbReference>
<dbReference type="EMBL" id="MFKU01000005">
    <property type="protein sequence ID" value="OGG49050.1"/>
    <property type="molecule type" value="Genomic_DNA"/>
</dbReference>
<reference evidence="6 7" key="1">
    <citation type="journal article" date="2016" name="Nat. Commun.">
        <title>Thousands of microbial genomes shed light on interconnected biogeochemical processes in an aquifer system.</title>
        <authorList>
            <person name="Anantharaman K."/>
            <person name="Brown C.T."/>
            <person name="Hug L.A."/>
            <person name="Sharon I."/>
            <person name="Castelle C.J."/>
            <person name="Probst A.J."/>
            <person name="Thomas B.C."/>
            <person name="Singh A."/>
            <person name="Wilkins M.J."/>
            <person name="Karaoz U."/>
            <person name="Brodie E.L."/>
            <person name="Williams K.H."/>
            <person name="Hubbard S.S."/>
            <person name="Banfield J.F."/>
        </authorList>
    </citation>
    <scope>NUCLEOTIDE SEQUENCE [LARGE SCALE GENOMIC DNA]</scope>
</reference>
<dbReference type="InterPro" id="IPR003593">
    <property type="entry name" value="AAA+_ATPase"/>
</dbReference>
<dbReference type="CDD" id="cd03255">
    <property type="entry name" value="ABC_MJ0796_LolCDE_FtsE"/>
    <property type="match status" value="1"/>
</dbReference>
<dbReference type="FunFam" id="3.40.50.300:FF:000032">
    <property type="entry name" value="Export ABC transporter ATP-binding protein"/>
    <property type="match status" value="1"/>
</dbReference>
<dbReference type="Gene3D" id="3.40.50.300">
    <property type="entry name" value="P-loop containing nucleotide triphosphate hydrolases"/>
    <property type="match status" value="1"/>
</dbReference>
<dbReference type="SMART" id="SM00382">
    <property type="entry name" value="AAA"/>
    <property type="match status" value="1"/>
</dbReference>
<evidence type="ECO:0000256" key="2">
    <source>
        <dbReference type="ARBA" id="ARBA00022448"/>
    </source>
</evidence>
<comment type="caution">
    <text evidence="6">The sequence shown here is derived from an EMBL/GenBank/DDBJ whole genome shotgun (WGS) entry which is preliminary data.</text>
</comment>
<evidence type="ECO:0000256" key="3">
    <source>
        <dbReference type="ARBA" id="ARBA00022741"/>
    </source>
</evidence>
<evidence type="ECO:0000259" key="5">
    <source>
        <dbReference type="PROSITE" id="PS50893"/>
    </source>
</evidence>
<dbReference type="InterPro" id="IPR017911">
    <property type="entry name" value="MacB-like_ATP-bd"/>
</dbReference>
<accession>A0A1F6CJ93</accession>
<sequence>MIQTTNLERVFKAGDVETRVLKGITFKASSGEFIAIMGRSGAGKSTFLYQLSLLDEPTSGEIVFDGVNTHLMSAEEKTHFRLAQFGFVFQDYALLPEMTALENVALPLLMQGVPRAVAYQKAQDALTKVRLGERLDNLPSQLSGGEQQRVSIARAVAHQPKLLFADEPTANLDNESSRTIMGIFQDLHRAGQTIIMVTHEDEYARLAQKIIHMDDGKIVSVTVNK</sequence>
<dbReference type="SUPFAM" id="SSF52540">
    <property type="entry name" value="P-loop containing nucleoside triphosphate hydrolases"/>
    <property type="match status" value="1"/>
</dbReference>
<dbReference type="Pfam" id="PF00005">
    <property type="entry name" value="ABC_tran"/>
    <property type="match status" value="1"/>
</dbReference>
<proteinExistence type="inferred from homology"/>
<dbReference type="InterPro" id="IPR003439">
    <property type="entry name" value="ABC_transporter-like_ATP-bd"/>
</dbReference>
<comment type="similarity">
    <text evidence="1">Belongs to the ABC transporter superfamily.</text>
</comment>
<dbReference type="STRING" id="1798481.A2678_01120"/>
<dbReference type="InterPro" id="IPR017871">
    <property type="entry name" value="ABC_transporter-like_CS"/>
</dbReference>
<dbReference type="PROSITE" id="PS50893">
    <property type="entry name" value="ABC_TRANSPORTER_2"/>
    <property type="match status" value="1"/>
</dbReference>
<evidence type="ECO:0000313" key="6">
    <source>
        <dbReference type="EMBL" id="OGG49050.1"/>
    </source>
</evidence>
<keyword evidence="4" id="KW-0067">ATP-binding</keyword>
<keyword evidence="2" id="KW-0813">Transport</keyword>
<dbReference type="PANTHER" id="PTHR42798:SF7">
    <property type="entry name" value="ALPHA-D-RIBOSE 1-METHYLPHOSPHONATE 5-TRIPHOSPHATE SYNTHASE SUBUNIT PHNL"/>
    <property type="match status" value="1"/>
</dbReference>
<feature type="domain" description="ABC transporter" evidence="5">
    <location>
        <begin position="2"/>
        <end position="223"/>
    </location>
</feature>
<dbReference type="PROSITE" id="PS00211">
    <property type="entry name" value="ABC_TRANSPORTER_1"/>
    <property type="match status" value="1"/>
</dbReference>
<protein>
    <submittedName>
        <fullName evidence="6">ABC transporter</fullName>
    </submittedName>
</protein>
<keyword evidence="3" id="KW-0547">Nucleotide-binding</keyword>
<name>A0A1F6CJ93_9BACT</name>
<dbReference type="GO" id="GO:0016887">
    <property type="term" value="F:ATP hydrolysis activity"/>
    <property type="evidence" value="ECO:0007669"/>
    <property type="project" value="InterPro"/>
</dbReference>
<evidence type="ECO:0000313" key="7">
    <source>
        <dbReference type="Proteomes" id="UP000178815"/>
    </source>
</evidence>
<dbReference type="GO" id="GO:0005524">
    <property type="term" value="F:ATP binding"/>
    <property type="evidence" value="ECO:0007669"/>
    <property type="project" value="UniProtKB-KW"/>
</dbReference>
<evidence type="ECO:0000256" key="4">
    <source>
        <dbReference type="ARBA" id="ARBA00022840"/>
    </source>
</evidence>
<organism evidence="6 7">
    <name type="scientific">Candidatus Kaiserbacteria bacterium RIFCSPHIGHO2_01_FULL_53_31</name>
    <dbReference type="NCBI Taxonomy" id="1798481"/>
    <lineage>
        <taxon>Bacteria</taxon>
        <taxon>Candidatus Kaiseribacteriota</taxon>
    </lineage>
</organism>
<dbReference type="Proteomes" id="UP000178815">
    <property type="component" value="Unassembled WGS sequence"/>
</dbReference>
<dbReference type="AlphaFoldDB" id="A0A1F6CJ93"/>
<evidence type="ECO:0000256" key="1">
    <source>
        <dbReference type="ARBA" id="ARBA00005417"/>
    </source>
</evidence>
<gene>
    <name evidence="6" type="ORF">A2678_01120</name>
</gene>
<dbReference type="PANTHER" id="PTHR42798">
    <property type="entry name" value="LIPOPROTEIN-RELEASING SYSTEM ATP-BINDING PROTEIN LOLD"/>
    <property type="match status" value="1"/>
</dbReference>
<dbReference type="GO" id="GO:0022857">
    <property type="term" value="F:transmembrane transporter activity"/>
    <property type="evidence" value="ECO:0007669"/>
    <property type="project" value="UniProtKB-ARBA"/>
</dbReference>
<dbReference type="GO" id="GO:0098796">
    <property type="term" value="C:membrane protein complex"/>
    <property type="evidence" value="ECO:0007669"/>
    <property type="project" value="UniProtKB-ARBA"/>
</dbReference>